<reference evidence="4 5" key="1">
    <citation type="submission" date="2018-07" db="EMBL/GenBank/DDBJ databases">
        <title>Genomic Encyclopedia of Type Strains, Phase IV (KMG-IV): sequencing the most valuable type-strain genomes for metagenomic binning, comparative biology and taxonomic classification.</title>
        <authorList>
            <person name="Goeker M."/>
        </authorList>
    </citation>
    <scope>NUCLEOTIDE SEQUENCE [LARGE SCALE GENOMIC DNA]</scope>
    <source>
        <strain evidence="4 5">DSM 4134</strain>
    </source>
</reference>
<dbReference type="RefSeq" id="WP_115868273.1">
    <property type="nucleotide sequence ID" value="NZ_QREG01000009.1"/>
</dbReference>
<dbReference type="Gene3D" id="2.60.40.790">
    <property type="match status" value="1"/>
</dbReference>
<dbReference type="AlphaFoldDB" id="A0A3D9L2K3"/>
<evidence type="ECO:0000259" key="3">
    <source>
        <dbReference type="PROSITE" id="PS01031"/>
    </source>
</evidence>
<comment type="caution">
    <text evidence="4">The sequence shown here is derived from an EMBL/GenBank/DDBJ whole genome shotgun (WGS) entry which is preliminary data.</text>
</comment>
<gene>
    <name evidence="4" type="ORF">C7460_109163</name>
</gene>
<protein>
    <submittedName>
        <fullName evidence="4">HSP20 family molecular chaperone IbpA</fullName>
    </submittedName>
</protein>
<evidence type="ECO:0000313" key="4">
    <source>
        <dbReference type="EMBL" id="RED98971.1"/>
    </source>
</evidence>
<sequence>MLALKWMYQGKEIDMNVEDKLLIKNLAHTAEIVNTINGGMAQPNIDVERQPEEWMVKVKVPGVSAEGLKIEIRDNHLMLFHIMTEPNVSYISIPYLVTMLTLTSKVDLDGIVAEFENNELFIHLPLNGQANGYEREIEILKR</sequence>
<dbReference type="Pfam" id="PF00011">
    <property type="entry name" value="HSP20"/>
    <property type="match status" value="1"/>
</dbReference>
<evidence type="ECO:0000313" key="5">
    <source>
        <dbReference type="Proteomes" id="UP000256779"/>
    </source>
</evidence>
<dbReference type="PROSITE" id="PS01031">
    <property type="entry name" value="SHSP"/>
    <property type="match status" value="1"/>
</dbReference>
<dbReference type="SUPFAM" id="SSF49764">
    <property type="entry name" value="HSP20-like chaperones"/>
    <property type="match status" value="1"/>
</dbReference>
<evidence type="ECO:0000256" key="1">
    <source>
        <dbReference type="PROSITE-ProRule" id="PRU00285"/>
    </source>
</evidence>
<accession>A0A3D9L2K3</accession>
<dbReference type="EMBL" id="QREG01000009">
    <property type="protein sequence ID" value="RED98971.1"/>
    <property type="molecule type" value="Genomic_DNA"/>
</dbReference>
<keyword evidence="5" id="KW-1185">Reference proteome</keyword>
<organism evidence="4 5">
    <name type="scientific">Marinoscillum furvescens DSM 4134</name>
    <dbReference type="NCBI Taxonomy" id="1122208"/>
    <lineage>
        <taxon>Bacteria</taxon>
        <taxon>Pseudomonadati</taxon>
        <taxon>Bacteroidota</taxon>
        <taxon>Cytophagia</taxon>
        <taxon>Cytophagales</taxon>
        <taxon>Reichenbachiellaceae</taxon>
        <taxon>Marinoscillum</taxon>
    </lineage>
</organism>
<evidence type="ECO:0000256" key="2">
    <source>
        <dbReference type="RuleBase" id="RU003616"/>
    </source>
</evidence>
<proteinExistence type="inferred from homology"/>
<name>A0A3D9L2K3_MARFU</name>
<dbReference type="InterPro" id="IPR002068">
    <property type="entry name" value="A-crystallin/Hsp20_dom"/>
</dbReference>
<feature type="domain" description="SHSP" evidence="3">
    <location>
        <begin position="36"/>
        <end position="142"/>
    </location>
</feature>
<dbReference type="CDD" id="cd00298">
    <property type="entry name" value="ACD_sHsps_p23-like"/>
    <property type="match status" value="1"/>
</dbReference>
<comment type="similarity">
    <text evidence="1 2">Belongs to the small heat shock protein (HSP20) family.</text>
</comment>
<dbReference type="OrthoDB" id="954426at2"/>
<dbReference type="InterPro" id="IPR008978">
    <property type="entry name" value="HSP20-like_chaperone"/>
</dbReference>
<dbReference type="Proteomes" id="UP000256779">
    <property type="component" value="Unassembled WGS sequence"/>
</dbReference>